<dbReference type="PANTHER" id="PTHR30469:SF11">
    <property type="entry name" value="BLL4320 PROTEIN"/>
    <property type="match status" value="1"/>
</dbReference>
<feature type="domain" description="CusB-like beta-barrel" evidence="3">
    <location>
        <begin position="239"/>
        <end position="310"/>
    </location>
</feature>
<evidence type="ECO:0000259" key="4">
    <source>
        <dbReference type="Pfam" id="PF25973"/>
    </source>
</evidence>
<dbReference type="Gene3D" id="1.10.287.470">
    <property type="entry name" value="Helix hairpin bin"/>
    <property type="match status" value="1"/>
</dbReference>
<dbReference type="InterPro" id="IPR058792">
    <property type="entry name" value="Beta-barrel_RND_2"/>
</dbReference>
<dbReference type="Gene3D" id="2.40.30.170">
    <property type="match status" value="1"/>
</dbReference>
<dbReference type="Proteomes" id="UP000268192">
    <property type="component" value="Chromosome"/>
</dbReference>
<comment type="similarity">
    <text evidence="1">Belongs to the membrane fusion protein (MFP) (TC 8.A.1) family.</text>
</comment>
<name>A0A3Q8XPK9_9HYPH</name>
<dbReference type="KEGG" id="abaw:D5400_08510"/>
<dbReference type="Pfam" id="PF25973">
    <property type="entry name" value="BSH_CzcB"/>
    <property type="match status" value="1"/>
</dbReference>
<dbReference type="AlphaFoldDB" id="A0A3Q8XPK9"/>
<organism evidence="5 6">
    <name type="scientific">Georhizobium profundi</name>
    <dbReference type="NCBI Taxonomy" id="2341112"/>
    <lineage>
        <taxon>Bacteria</taxon>
        <taxon>Pseudomonadati</taxon>
        <taxon>Pseudomonadota</taxon>
        <taxon>Alphaproteobacteria</taxon>
        <taxon>Hyphomicrobiales</taxon>
        <taxon>Rhizobiaceae</taxon>
        <taxon>Georhizobium</taxon>
    </lineage>
</organism>
<dbReference type="GO" id="GO:0015562">
    <property type="term" value="F:efflux transmembrane transporter activity"/>
    <property type="evidence" value="ECO:0007669"/>
    <property type="project" value="TreeGrafter"/>
</dbReference>
<dbReference type="RefSeq" id="WP_126009500.1">
    <property type="nucleotide sequence ID" value="NZ_CP032509.1"/>
</dbReference>
<dbReference type="Gene3D" id="2.40.420.20">
    <property type="match status" value="1"/>
</dbReference>
<proteinExistence type="inferred from homology"/>
<keyword evidence="6" id="KW-1185">Reference proteome</keyword>
<dbReference type="GO" id="GO:1990281">
    <property type="term" value="C:efflux pump complex"/>
    <property type="evidence" value="ECO:0007669"/>
    <property type="project" value="TreeGrafter"/>
</dbReference>
<dbReference type="FunFam" id="2.40.30.170:FF:000010">
    <property type="entry name" value="Efflux RND transporter periplasmic adaptor subunit"/>
    <property type="match status" value="1"/>
</dbReference>
<gene>
    <name evidence="5" type="ORF">D5400_08510</name>
</gene>
<protein>
    <submittedName>
        <fullName evidence="5">Efflux RND transporter periplasmic adaptor subunit</fullName>
    </submittedName>
</protein>
<evidence type="ECO:0000313" key="5">
    <source>
        <dbReference type="EMBL" id="AZN71304.1"/>
    </source>
</evidence>
<dbReference type="EMBL" id="CP032509">
    <property type="protein sequence ID" value="AZN71304.1"/>
    <property type="molecule type" value="Genomic_DNA"/>
</dbReference>
<evidence type="ECO:0000259" key="3">
    <source>
        <dbReference type="Pfam" id="PF25954"/>
    </source>
</evidence>
<sequence length="421" mass="44402">MSAFKQGAVALIIVAGAGFAWLKLDPSAVTRLEQVGLAHPALTALAATGAEESAPAAGPGGAPGAGGRGGMGSQARLVMTEPAGRAQVNDRLSAIGNGEAVRTVNVTPYVTGNLEEVLVQSGQSVEEGDVIAQLASDEQAIAVERARLDLEDAETTLQRRRTLRESSASSVANVEITQAELAVQTARLQLREAELNLSRRSITAPIGGVIGIVSVNPGDYVTTTTEIVRIDDRSELLVDFWVPERFANMIDVGLPVRAHAISSPDQVHEGEISAVDNRVDLQSRTLWVRASIPNENDRLRAGMSFSVELTFDGDDFPTVDPLALQWSAEGSFVWRVVDGRSERVPVRIVQRNSDSILVEAELEEGDNVVVEGLMQLRDGAEVVTVTDDAGEEAGDAVAVGLDGLPVARNNPVTPPAAPSGS</sequence>
<reference evidence="5 6" key="1">
    <citation type="submission" date="2018-09" db="EMBL/GenBank/DDBJ databases">
        <title>Marinorhizobium profundi gen. nov., sp. nov., isolated from a deep-sea sediment sample from the New Britain Trench and proposal of Marinorhizobiaceae fam. nov. in the order Rhizobiales of the class Alphaproteobacteria.</title>
        <authorList>
            <person name="Cao J."/>
        </authorList>
    </citation>
    <scope>NUCLEOTIDE SEQUENCE [LARGE SCALE GENOMIC DNA]</scope>
    <source>
        <strain evidence="5 6">WS11</strain>
    </source>
</reference>
<accession>A0A3Q8XPK9</accession>
<dbReference type="Gene3D" id="2.40.50.100">
    <property type="match status" value="1"/>
</dbReference>
<feature type="region of interest" description="Disordered" evidence="2">
    <location>
        <begin position="52"/>
        <end position="73"/>
    </location>
</feature>
<dbReference type="Pfam" id="PF25954">
    <property type="entry name" value="Beta-barrel_RND_2"/>
    <property type="match status" value="1"/>
</dbReference>
<evidence type="ECO:0000313" key="6">
    <source>
        <dbReference type="Proteomes" id="UP000268192"/>
    </source>
</evidence>
<feature type="compositionally biased region" description="Gly residues" evidence="2">
    <location>
        <begin position="58"/>
        <end position="72"/>
    </location>
</feature>
<dbReference type="NCBIfam" id="TIGR01730">
    <property type="entry name" value="RND_mfp"/>
    <property type="match status" value="1"/>
</dbReference>
<evidence type="ECO:0000256" key="2">
    <source>
        <dbReference type="SAM" id="MobiDB-lite"/>
    </source>
</evidence>
<dbReference type="InterPro" id="IPR006143">
    <property type="entry name" value="RND_pump_MFP"/>
</dbReference>
<dbReference type="InterPro" id="IPR058647">
    <property type="entry name" value="BSH_CzcB-like"/>
</dbReference>
<dbReference type="PANTHER" id="PTHR30469">
    <property type="entry name" value="MULTIDRUG RESISTANCE PROTEIN MDTA"/>
    <property type="match status" value="1"/>
</dbReference>
<evidence type="ECO:0000256" key="1">
    <source>
        <dbReference type="ARBA" id="ARBA00009477"/>
    </source>
</evidence>
<dbReference type="SUPFAM" id="SSF111369">
    <property type="entry name" value="HlyD-like secretion proteins"/>
    <property type="match status" value="1"/>
</dbReference>
<feature type="domain" description="CzcB-like barrel-sandwich hybrid" evidence="4">
    <location>
        <begin position="102"/>
        <end position="232"/>
    </location>
</feature>
<dbReference type="OrthoDB" id="9806939at2"/>